<reference evidence="2 3" key="2">
    <citation type="submission" date="2016-08" db="EMBL/GenBank/DDBJ databases">
        <title>Pervasive Adenine N6-methylation of Active Genes in Fungi.</title>
        <authorList>
            <consortium name="DOE Joint Genome Institute"/>
            <person name="Mondo S.J."/>
            <person name="Dannebaum R.O."/>
            <person name="Kuo R.C."/>
            <person name="Labutti K."/>
            <person name="Haridas S."/>
            <person name="Kuo A."/>
            <person name="Salamov A."/>
            <person name="Ahrendt S.R."/>
            <person name="Lipzen A."/>
            <person name="Sullivan W."/>
            <person name="Andreopoulos W.B."/>
            <person name="Clum A."/>
            <person name="Lindquist E."/>
            <person name="Daum C."/>
            <person name="Ramamoorthy G.K."/>
            <person name="Gryganskyi A."/>
            <person name="Culley D."/>
            <person name="Magnuson J.K."/>
            <person name="James T.Y."/>
            <person name="O'Malley M.A."/>
            <person name="Stajich J.E."/>
            <person name="Spatafora J.W."/>
            <person name="Visel A."/>
            <person name="Grigoriev I.V."/>
        </authorList>
    </citation>
    <scope>NUCLEOTIDE SEQUENCE [LARGE SCALE GENOMIC DNA]</scope>
    <source>
        <strain evidence="3">finn</strain>
    </source>
</reference>
<gene>
    <name evidence="2" type="ORF">BCR36DRAFT_582750</name>
</gene>
<evidence type="ECO:0000313" key="3">
    <source>
        <dbReference type="Proteomes" id="UP000193719"/>
    </source>
</evidence>
<dbReference type="InterPro" id="IPR025659">
    <property type="entry name" value="Tubby-like_C"/>
</dbReference>
<dbReference type="InterPro" id="IPR038595">
    <property type="entry name" value="LOR_sf"/>
</dbReference>
<accession>A0A1Y1VDX6</accession>
<name>A0A1Y1VDX6_9FUNG</name>
<sequence length="162" mass="18145">MNSEINVVKPETVILTTEERYVKDEITVMVLNDGISFNSGSSFVIKDINKVEYFKCKDKSVLFTDGKVLKDMNKVPVIAIKGNSHIYNPNKNKKIASVSKNGLFSSSVGYDVSFHNKATHSNENLVMKYDSKKKECNIFYGKNEKAPLVAKIQKKSSVIGKD</sequence>
<dbReference type="OrthoDB" id="2133165at2759"/>
<keyword evidence="3" id="KW-1185">Reference proteome</keyword>
<feature type="non-terminal residue" evidence="2">
    <location>
        <position position="162"/>
    </location>
</feature>
<dbReference type="EMBL" id="MCFH01000016">
    <property type="protein sequence ID" value="ORX52253.1"/>
    <property type="molecule type" value="Genomic_DNA"/>
</dbReference>
<dbReference type="SUPFAM" id="SSF54518">
    <property type="entry name" value="Tubby C-terminal domain-like"/>
    <property type="match status" value="1"/>
</dbReference>
<dbReference type="Proteomes" id="UP000193719">
    <property type="component" value="Unassembled WGS sequence"/>
</dbReference>
<reference evidence="2 3" key="1">
    <citation type="submission" date="2016-08" db="EMBL/GenBank/DDBJ databases">
        <title>Genomes of anaerobic fungi encode conserved fungal cellulosomes for biomass hydrolysis.</title>
        <authorList>
            <consortium name="DOE Joint Genome Institute"/>
            <person name="Haitjema C.H."/>
            <person name="Gilmore S.P."/>
            <person name="Henske J.K."/>
            <person name="Solomon K.V."/>
            <person name="De Groot R."/>
            <person name="Kuo A."/>
            <person name="Mondo S.J."/>
            <person name="Salamov A.A."/>
            <person name="Labutti K."/>
            <person name="Zhao Z."/>
            <person name="Chiniquy J."/>
            <person name="Barry K."/>
            <person name="Brewer H.M."/>
            <person name="Purvine S.O."/>
            <person name="Wright A.T."/>
            <person name="Boxma B."/>
            <person name="Van Alen T."/>
            <person name="Hackstein J.H."/>
            <person name="Baker S.E."/>
            <person name="Grigoriev I.V."/>
            <person name="O'Malley M.A."/>
        </authorList>
    </citation>
    <scope>NUCLEOTIDE SEQUENCE [LARGE SCALE GENOMIC DNA]</scope>
    <source>
        <strain evidence="3">finn</strain>
    </source>
</reference>
<protein>
    <submittedName>
        <fullName evidence="2">Uncharacterized protein</fullName>
    </submittedName>
</protein>
<dbReference type="Pfam" id="PF04525">
    <property type="entry name" value="LOR"/>
    <property type="match status" value="1"/>
</dbReference>
<organism evidence="2 3">
    <name type="scientific">Piromyces finnis</name>
    <dbReference type="NCBI Taxonomy" id="1754191"/>
    <lineage>
        <taxon>Eukaryota</taxon>
        <taxon>Fungi</taxon>
        <taxon>Fungi incertae sedis</taxon>
        <taxon>Chytridiomycota</taxon>
        <taxon>Chytridiomycota incertae sedis</taxon>
        <taxon>Neocallimastigomycetes</taxon>
        <taxon>Neocallimastigales</taxon>
        <taxon>Neocallimastigaceae</taxon>
        <taxon>Piromyces</taxon>
    </lineage>
</organism>
<dbReference type="STRING" id="1754191.A0A1Y1VDX6"/>
<comment type="similarity">
    <text evidence="1">Belongs to the LOR family.</text>
</comment>
<proteinExistence type="inferred from homology"/>
<dbReference type="InterPro" id="IPR007612">
    <property type="entry name" value="LOR"/>
</dbReference>
<dbReference type="Gene3D" id="2.40.160.200">
    <property type="entry name" value="LURP1-related"/>
    <property type="match status" value="1"/>
</dbReference>
<dbReference type="AlphaFoldDB" id="A0A1Y1VDX6"/>
<comment type="caution">
    <text evidence="2">The sequence shown here is derived from an EMBL/GenBank/DDBJ whole genome shotgun (WGS) entry which is preliminary data.</text>
</comment>
<evidence type="ECO:0000313" key="2">
    <source>
        <dbReference type="EMBL" id="ORX52253.1"/>
    </source>
</evidence>
<evidence type="ECO:0000256" key="1">
    <source>
        <dbReference type="ARBA" id="ARBA00005437"/>
    </source>
</evidence>